<dbReference type="PANTHER" id="PTHR30404:SF0">
    <property type="entry name" value="N-ACETYLMURAMOYL-L-ALANINE AMIDASE AMIC"/>
    <property type="match status" value="1"/>
</dbReference>
<dbReference type="SUPFAM" id="SSF53187">
    <property type="entry name" value="Zn-dependent exopeptidases"/>
    <property type="match status" value="1"/>
</dbReference>
<dbReference type="Proteomes" id="UP001241848">
    <property type="component" value="Unassembled WGS sequence"/>
</dbReference>
<dbReference type="PANTHER" id="PTHR30404">
    <property type="entry name" value="N-ACETYLMURAMOYL-L-ALANINE AMIDASE"/>
    <property type="match status" value="1"/>
</dbReference>
<keyword evidence="3" id="KW-0732">Signal</keyword>
<comment type="caution">
    <text evidence="5">The sequence shown here is derived from an EMBL/GenBank/DDBJ whole genome shotgun (WGS) entry which is preliminary data.</text>
</comment>
<feature type="domain" description="MurNAc-LAA" evidence="4">
    <location>
        <begin position="359"/>
        <end position="467"/>
    </location>
</feature>
<evidence type="ECO:0000259" key="4">
    <source>
        <dbReference type="SMART" id="SM00646"/>
    </source>
</evidence>
<dbReference type="Gene3D" id="3.40.630.40">
    <property type="entry name" value="Zn-dependent exopeptidases"/>
    <property type="match status" value="1"/>
</dbReference>
<keyword evidence="6" id="KW-1185">Reference proteome</keyword>
<feature type="chain" id="PRO_5045409170" evidence="3">
    <location>
        <begin position="24"/>
        <end position="473"/>
    </location>
</feature>
<protein>
    <submittedName>
        <fullName evidence="5">N-acetylmuramoyl-L-alanine amidase family protein</fullName>
    </submittedName>
</protein>
<evidence type="ECO:0000313" key="6">
    <source>
        <dbReference type="Proteomes" id="UP001241848"/>
    </source>
</evidence>
<dbReference type="Pfam" id="PF11741">
    <property type="entry name" value="AMIN"/>
    <property type="match status" value="1"/>
</dbReference>
<dbReference type="Gene3D" id="3.30.457.10">
    <property type="entry name" value="Copper amine oxidase-like, N-terminal domain"/>
    <property type="match status" value="1"/>
</dbReference>
<dbReference type="SMART" id="SM00646">
    <property type="entry name" value="Ami_3"/>
    <property type="match status" value="1"/>
</dbReference>
<dbReference type="InterPro" id="IPR012854">
    <property type="entry name" value="Cu_amine_oxidase-like_N"/>
</dbReference>
<dbReference type="SUPFAM" id="SSF55383">
    <property type="entry name" value="Copper amine oxidase, domain N"/>
    <property type="match status" value="1"/>
</dbReference>
<dbReference type="InterPro" id="IPR021731">
    <property type="entry name" value="AMIN_dom"/>
</dbReference>
<dbReference type="Pfam" id="PF01520">
    <property type="entry name" value="Amidase_3"/>
    <property type="match status" value="1"/>
</dbReference>
<dbReference type="EMBL" id="JAPCKK010000014">
    <property type="protein sequence ID" value="MDP4096582.1"/>
    <property type="molecule type" value="Genomic_DNA"/>
</dbReference>
<dbReference type="CDD" id="cd02696">
    <property type="entry name" value="MurNAc-LAA"/>
    <property type="match status" value="1"/>
</dbReference>
<evidence type="ECO:0000256" key="2">
    <source>
        <dbReference type="SAM" id="MobiDB-lite"/>
    </source>
</evidence>
<evidence type="ECO:0000313" key="5">
    <source>
        <dbReference type="EMBL" id="MDP4096582.1"/>
    </source>
</evidence>
<reference evidence="5 6" key="1">
    <citation type="submission" date="2022-10" db="EMBL/GenBank/DDBJ databases">
        <title>Paenibacillus description and whole genome data of maize root bacterial community.</title>
        <authorList>
            <person name="Marton D."/>
            <person name="Farkas M."/>
            <person name="Cserhati M."/>
        </authorList>
    </citation>
    <scope>NUCLEOTIDE SEQUENCE [LARGE SCALE GENOMIC DNA]</scope>
    <source>
        <strain evidence="5 6">P96</strain>
    </source>
</reference>
<dbReference type="RefSeq" id="WP_305754212.1">
    <property type="nucleotide sequence ID" value="NZ_JAPCKK010000014.1"/>
</dbReference>
<organism evidence="5 6">
    <name type="scientific">Paenibacillus zeirhizosphaerae</name>
    <dbReference type="NCBI Taxonomy" id="2987519"/>
    <lineage>
        <taxon>Bacteria</taxon>
        <taxon>Bacillati</taxon>
        <taxon>Bacillota</taxon>
        <taxon>Bacilli</taxon>
        <taxon>Bacillales</taxon>
        <taxon>Paenibacillaceae</taxon>
        <taxon>Paenibacillus</taxon>
    </lineage>
</organism>
<feature type="signal peptide" evidence="3">
    <location>
        <begin position="1"/>
        <end position="23"/>
    </location>
</feature>
<evidence type="ECO:0000256" key="3">
    <source>
        <dbReference type="SAM" id="SignalP"/>
    </source>
</evidence>
<keyword evidence="1" id="KW-0378">Hydrolase</keyword>
<gene>
    <name evidence="5" type="ORF">OIN60_07350</name>
</gene>
<proteinExistence type="predicted"/>
<dbReference type="Gene3D" id="2.60.40.3500">
    <property type="match status" value="1"/>
</dbReference>
<dbReference type="InterPro" id="IPR002508">
    <property type="entry name" value="MurNAc-LAA_cat"/>
</dbReference>
<dbReference type="InterPro" id="IPR036582">
    <property type="entry name" value="Mao_N_sf"/>
</dbReference>
<evidence type="ECO:0000256" key="1">
    <source>
        <dbReference type="ARBA" id="ARBA00022801"/>
    </source>
</evidence>
<sequence length="473" mass="50556">MKKFGFLLFLFVFMWAIPNYGHAASAGAQIVLDGKQINVTGSAQPEIINGTTMVPFRVISENLGYKVNWNQGKKSVQVSNDDTEIQLAIGSKSAAVNGKKVTLNASPVIRSGSALVPLRFIGEQMGLDVSWDSSSKTVTLITQNSGSGDGETTPPASGNDGNDSVPSEGLALVNGISLSDNRMLITTTGTAKPNTFTMAGPDRIVIDLPNAAFSNTFRDSLTLSQDLSGEFAVMDNENVTNIRYALFQDNPSTVRVVIDLNKAMSYKAYNEGNDLIIVDLMEKGSETTAPVGDGGKKVVVIDAGHGAKDPGASAGGGRNEKTFNLAMALKVEQVLKQNPDLDVVLTRDDDTFLELSERVKIAKNLNADVFISIHANSAGSSSASGTETYYQRSSSKTLANTVHKHLVEATQLTNRGVRYGNFHVIRETTMPAVLLEIGYLSNSNDAAALFSEDFQNRVAQGIADGIEEYLGVN</sequence>
<accession>A0ABT9FQ75</accession>
<dbReference type="InterPro" id="IPR050695">
    <property type="entry name" value="N-acetylmuramoyl_amidase_3"/>
</dbReference>
<dbReference type="Pfam" id="PF07833">
    <property type="entry name" value="Cu_amine_oxidN1"/>
    <property type="match status" value="1"/>
</dbReference>
<name>A0ABT9FQ75_9BACL</name>
<feature type="compositionally biased region" description="Polar residues" evidence="2">
    <location>
        <begin position="154"/>
        <end position="165"/>
    </location>
</feature>
<feature type="region of interest" description="Disordered" evidence="2">
    <location>
        <begin position="140"/>
        <end position="166"/>
    </location>
</feature>